<comment type="caution">
    <text evidence="1">The sequence shown here is derived from an EMBL/GenBank/DDBJ whole genome shotgun (WGS) entry which is preliminary data.</text>
</comment>
<dbReference type="PANTHER" id="PTHR11008:SF9">
    <property type="entry name" value="PROTEIN TAKEOUT-LIKE PROTEIN"/>
    <property type="match status" value="1"/>
</dbReference>
<proteinExistence type="predicted"/>
<dbReference type="EMBL" id="JASPKZ010005279">
    <property type="protein sequence ID" value="KAJ9589108.1"/>
    <property type="molecule type" value="Genomic_DNA"/>
</dbReference>
<accession>A0AAD8EG45</accession>
<dbReference type="Pfam" id="PF06585">
    <property type="entry name" value="JHBP"/>
    <property type="match status" value="1"/>
</dbReference>
<sequence>MSFIRCSPIQFEDKSTDEILHHRSKRDLTLDEETLRNIIKNGIPALNITFDPILLPGSHDVNVTPAPGVAVFNELNLNNVTISGLSEFISNGEMKTSTNTDLQLMTLEFDLSFFLQVHADYIKFDSLLGDTITLYGDGTLQLDIENLRISGTTEIDLNTPVSIKTLNVDVSIEKTTYDISNIMNMGGTSYAEIYNNLLSETTPEILTYSVDSVVATIKDLFNAFMKDNNISSDDLFVSKSI</sequence>
<dbReference type="AlphaFoldDB" id="A0AAD8EG45"/>
<gene>
    <name evidence="1" type="ORF">L9F63_017612</name>
</gene>
<evidence type="ECO:0000313" key="2">
    <source>
        <dbReference type="Proteomes" id="UP001233999"/>
    </source>
</evidence>
<dbReference type="SMART" id="SM00700">
    <property type="entry name" value="JHBP"/>
    <property type="match status" value="1"/>
</dbReference>
<protein>
    <submittedName>
        <fullName evidence="1">Uncharacterized protein</fullName>
    </submittedName>
</protein>
<dbReference type="Proteomes" id="UP001233999">
    <property type="component" value="Unassembled WGS sequence"/>
</dbReference>
<keyword evidence="2" id="KW-1185">Reference proteome</keyword>
<reference evidence="1" key="2">
    <citation type="submission" date="2023-05" db="EMBL/GenBank/DDBJ databases">
        <authorList>
            <person name="Fouks B."/>
        </authorList>
    </citation>
    <scope>NUCLEOTIDE SEQUENCE</scope>
    <source>
        <strain evidence="1">Stay&amp;Tobe</strain>
        <tissue evidence="1">Testes</tissue>
    </source>
</reference>
<dbReference type="PANTHER" id="PTHR11008">
    <property type="entry name" value="PROTEIN TAKEOUT-LIKE PROTEIN"/>
    <property type="match status" value="1"/>
</dbReference>
<dbReference type="InterPro" id="IPR010562">
    <property type="entry name" value="Haemolymph_juvenile_hormone-bd"/>
</dbReference>
<dbReference type="InterPro" id="IPR038606">
    <property type="entry name" value="To_sf"/>
</dbReference>
<name>A0AAD8EG45_DIPPU</name>
<reference evidence="1" key="1">
    <citation type="journal article" date="2023" name="IScience">
        <title>Live-bearing cockroach genome reveals convergent evolutionary mechanisms linked to viviparity in insects and beyond.</title>
        <authorList>
            <person name="Fouks B."/>
            <person name="Harrison M.C."/>
            <person name="Mikhailova A.A."/>
            <person name="Marchal E."/>
            <person name="English S."/>
            <person name="Carruthers M."/>
            <person name="Jennings E.C."/>
            <person name="Chiamaka E.L."/>
            <person name="Frigard R.A."/>
            <person name="Pippel M."/>
            <person name="Attardo G.M."/>
            <person name="Benoit J.B."/>
            <person name="Bornberg-Bauer E."/>
            <person name="Tobe S.S."/>
        </authorList>
    </citation>
    <scope>NUCLEOTIDE SEQUENCE</scope>
    <source>
        <strain evidence="1">Stay&amp;Tobe</strain>
    </source>
</reference>
<evidence type="ECO:0000313" key="1">
    <source>
        <dbReference type="EMBL" id="KAJ9589108.1"/>
    </source>
</evidence>
<dbReference type="Gene3D" id="3.15.10.30">
    <property type="entry name" value="Haemolymph juvenile hormone binding protein"/>
    <property type="match status" value="1"/>
</dbReference>
<organism evidence="1 2">
    <name type="scientific">Diploptera punctata</name>
    <name type="common">Pacific beetle cockroach</name>
    <dbReference type="NCBI Taxonomy" id="6984"/>
    <lineage>
        <taxon>Eukaryota</taxon>
        <taxon>Metazoa</taxon>
        <taxon>Ecdysozoa</taxon>
        <taxon>Arthropoda</taxon>
        <taxon>Hexapoda</taxon>
        <taxon>Insecta</taxon>
        <taxon>Pterygota</taxon>
        <taxon>Neoptera</taxon>
        <taxon>Polyneoptera</taxon>
        <taxon>Dictyoptera</taxon>
        <taxon>Blattodea</taxon>
        <taxon>Blaberoidea</taxon>
        <taxon>Blaberidae</taxon>
        <taxon>Diplopterinae</taxon>
        <taxon>Diploptera</taxon>
    </lineage>
</organism>